<accession>A0A5J9TK09</accession>
<dbReference type="PANTHER" id="PTHR11926:SF1505">
    <property type="entry name" value="GLYCOSYLTRANSFERASE"/>
    <property type="match status" value="1"/>
</dbReference>
<dbReference type="SUPFAM" id="SSF53756">
    <property type="entry name" value="UDP-Glycosyltransferase/glycogen phosphorylase"/>
    <property type="match status" value="1"/>
</dbReference>
<reference evidence="5 6" key="1">
    <citation type="journal article" date="2019" name="Sci. Rep.">
        <title>A high-quality genome of Eragrostis curvula grass provides insights into Poaceae evolution and supports new strategies to enhance forage quality.</title>
        <authorList>
            <person name="Carballo J."/>
            <person name="Santos B.A.C.M."/>
            <person name="Zappacosta D."/>
            <person name="Garbus I."/>
            <person name="Selva J.P."/>
            <person name="Gallo C.A."/>
            <person name="Diaz A."/>
            <person name="Albertini E."/>
            <person name="Caccamo M."/>
            <person name="Echenique V."/>
        </authorList>
    </citation>
    <scope>NUCLEOTIDE SEQUENCE [LARGE SCALE GENOMIC DNA]</scope>
    <source>
        <strain evidence="6">cv. Victoria</strain>
        <tissue evidence="5">Leaf</tissue>
    </source>
</reference>
<proteinExistence type="inferred from homology"/>
<evidence type="ECO:0000256" key="3">
    <source>
        <dbReference type="RuleBase" id="RU003718"/>
    </source>
</evidence>
<name>A0A5J9TK09_9POAL</name>
<dbReference type="InterPro" id="IPR035595">
    <property type="entry name" value="UDP_glycos_trans_CS"/>
</dbReference>
<organism evidence="5 6">
    <name type="scientific">Eragrostis curvula</name>
    <name type="common">weeping love grass</name>
    <dbReference type="NCBI Taxonomy" id="38414"/>
    <lineage>
        <taxon>Eukaryota</taxon>
        <taxon>Viridiplantae</taxon>
        <taxon>Streptophyta</taxon>
        <taxon>Embryophyta</taxon>
        <taxon>Tracheophyta</taxon>
        <taxon>Spermatophyta</taxon>
        <taxon>Magnoliopsida</taxon>
        <taxon>Liliopsida</taxon>
        <taxon>Poales</taxon>
        <taxon>Poaceae</taxon>
        <taxon>PACMAD clade</taxon>
        <taxon>Chloridoideae</taxon>
        <taxon>Eragrostideae</taxon>
        <taxon>Eragrostidinae</taxon>
        <taxon>Eragrostis</taxon>
    </lineage>
</organism>
<dbReference type="Gramene" id="TVU11248">
    <property type="protein sequence ID" value="TVU11248"/>
    <property type="gene ID" value="EJB05_44821"/>
</dbReference>
<evidence type="ECO:0000313" key="6">
    <source>
        <dbReference type="Proteomes" id="UP000324897"/>
    </source>
</evidence>
<dbReference type="PANTHER" id="PTHR11926">
    <property type="entry name" value="GLUCOSYL/GLUCURONOSYL TRANSFERASES"/>
    <property type="match status" value="1"/>
</dbReference>
<dbReference type="InterPro" id="IPR002213">
    <property type="entry name" value="UDP_glucos_trans"/>
</dbReference>
<gene>
    <name evidence="5" type="ORF">EJB05_44821</name>
</gene>
<keyword evidence="6" id="KW-1185">Reference proteome</keyword>
<dbReference type="EC" id="2.4.1.-" evidence="4"/>
<dbReference type="EMBL" id="RWGY01000039">
    <property type="protein sequence ID" value="TVU11248.1"/>
    <property type="molecule type" value="Genomic_DNA"/>
</dbReference>
<comment type="caution">
    <text evidence="5">The sequence shown here is derived from an EMBL/GenBank/DDBJ whole genome shotgun (WGS) entry which is preliminary data.</text>
</comment>
<dbReference type="Pfam" id="PF00201">
    <property type="entry name" value="UDPGT"/>
    <property type="match status" value="1"/>
</dbReference>
<dbReference type="GO" id="GO:0080043">
    <property type="term" value="F:quercetin 3-O-glucosyltransferase activity"/>
    <property type="evidence" value="ECO:0007669"/>
    <property type="project" value="TreeGrafter"/>
</dbReference>
<dbReference type="AlphaFoldDB" id="A0A5J9TK09"/>
<evidence type="ECO:0000313" key="5">
    <source>
        <dbReference type="EMBL" id="TVU11248.1"/>
    </source>
</evidence>
<dbReference type="Gene3D" id="3.40.50.2000">
    <property type="entry name" value="Glycogen Phosphorylase B"/>
    <property type="match status" value="2"/>
</dbReference>
<dbReference type="GO" id="GO:0080044">
    <property type="term" value="F:quercetin 7-O-glucosyltransferase activity"/>
    <property type="evidence" value="ECO:0007669"/>
    <property type="project" value="TreeGrafter"/>
</dbReference>
<keyword evidence="2 3" id="KW-0808">Transferase</keyword>
<dbReference type="PROSITE" id="PS00375">
    <property type="entry name" value="UDPGT"/>
    <property type="match status" value="1"/>
</dbReference>
<dbReference type="CDD" id="cd03784">
    <property type="entry name" value="GT1_Gtf-like"/>
    <property type="match status" value="1"/>
</dbReference>
<evidence type="ECO:0000256" key="4">
    <source>
        <dbReference type="RuleBase" id="RU362057"/>
    </source>
</evidence>
<sequence>MASPADDPCVKAQQHFLFVTGPLHGHINPVQRLAARVLAANPGARVTFSTAVSGHRAPAHIPVPRAAQRGDGGVLHAPYSDGYDDGFDPSAHDARLYRARTRDADRASLAAVVARLRPTVTRVAYTFLVAWALDVARDAGVPAALYWIQPATVFAVYHRVLHGGGHGDALAAACAGGGSVELPGLPALTADALPSIVSAASPEHPMHGAFQSFRDLFVDLDENRPRVLVNTFEALEPEALRAVPELEVVAVGPAVPDEASLSPRTTDDTTEDYMAWLDTKAARSVVYVSFGSFGAAGRGDEARPGCHRPAVPMGATKQDDEKEQEGMVVAWCEQVRVLSHPAVGCFVTHCGWNSALESMACGVPIVALPHWTDQPTVAWLLAERAGVGVRACAVAGDGVVESGELQRCVEAVMGDGQCAADIFSMNLEFRI</sequence>
<evidence type="ECO:0000256" key="1">
    <source>
        <dbReference type="ARBA" id="ARBA00009995"/>
    </source>
</evidence>
<keyword evidence="3" id="KW-0328">Glycosyltransferase</keyword>
<comment type="similarity">
    <text evidence="1 3">Belongs to the UDP-glycosyltransferase family.</text>
</comment>
<evidence type="ECO:0000256" key="2">
    <source>
        <dbReference type="ARBA" id="ARBA00022679"/>
    </source>
</evidence>
<protein>
    <recommendedName>
        <fullName evidence="4">Glycosyltransferase</fullName>
        <ecNumber evidence="4">2.4.1.-</ecNumber>
    </recommendedName>
</protein>
<dbReference type="OrthoDB" id="5835829at2759"/>
<feature type="non-terminal residue" evidence="5">
    <location>
        <position position="1"/>
    </location>
</feature>
<dbReference type="Proteomes" id="UP000324897">
    <property type="component" value="Chromosome 3"/>
</dbReference>